<dbReference type="eggNOG" id="COG3322">
    <property type="taxonomic scope" value="Bacteria"/>
</dbReference>
<keyword evidence="4" id="KW-1185">Reference proteome</keyword>
<dbReference type="PANTHER" id="PTHR44757:SF2">
    <property type="entry name" value="BIOFILM ARCHITECTURE MAINTENANCE PROTEIN MBAA"/>
    <property type="match status" value="1"/>
</dbReference>
<dbReference type="SMART" id="SM00052">
    <property type="entry name" value="EAL"/>
    <property type="match status" value="1"/>
</dbReference>
<dbReference type="Pfam" id="PF05228">
    <property type="entry name" value="CHASE4"/>
    <property type="match status" value="1"/>
</dbReference>
<feature type="domain" description="EAL" evidence="2">
    <location>
        <begin position="642"/>
        <end position="897"/>
    </location>
</feature>
<dbReference type="InterPro" id="IPR029787">
    <property type="entry name" value="Nucleotide_cyclase"/>
</dbReference>
<protein>
    <recommendedName>
        <fullName evidence="2">EAL domain-containing protein</fullName>
    </recommendedName>
</protein>
<feature type="transmembrane region" description="Helical" evidence="1">
    <location>
        <begin position="273"/>
        <end position="296"/>
    </location>
</feature>
<dbReference type="SUPFAM" id="SSF55073">
    <property type="entry name" value="Nucleotide cyclase"/>
    <property type="match status" value="1"/>
</dbReference>
<dbReference type="CDD" id="cd01948">
    <property type="entry name" value="EAL"/>
    <property type="match status" value="1"/>
</dbReference>
<dbReference type="EMBL" id="BATJ01000023">
    <property type="protein sequence ID" value="GAD69104.1"/>
    <property type="molecule type" value="Genomic_DNA"/>
</dbReference>
<evidence type="ECO:0000256" key="1">
    <source>
        <dbReference type="SAM" id="Phobius"/>
    </source>
</evidence>
<dbReference type="InterPro" id="IPR043128">
    <property type="entry name" value="Rev_trsase/Diguanyl_cyclase"/>
</dbReference>
<dbReference type="InterPro" id="IPR000014">
    <property type="entry name" value="PAS"/>
</dbReference>
<dbReference type="Gene3D" id="3.30.450.20">
    <property type="entry name" value="PAS domain"/>
    <property type="match status" value="1"/>
</dbReference>
<dbReference type="NCBIfam" id="TIGR00229">
    <property type="entry name" value="sensory_box"/>
    <property type="match status" value="1"/>
</dbReference>
<dbReference type="Gene3D" id="3.20.20.450">
    <property type="entry name" value="EAL domain"/>
    <property type="match status" value="1"/>
</dbReference>
<dbReference type="PANTHER" id="PTHR44757">
    <property type="entry name" value="DIGUANYLATE CYCLASE DGCP"/>
    <property type="match status" value="1"/>
</dbReference>
<keyword evidence="1" id="KW-0812">Transmembrane</keyword>
<dbReference type="STRING" id="1219065.VPR01S_23_00150"/>
<dbReference type="InterPro" id="IPR035919">
    <property type="entry name" value="EAL_sf"/>
</dbReference>
<dbReference type="SUPFAM" id="SSF141868">
    <property type="entry name" value="EAL domain-like"/>
    <property type="match status" value="1"/>
</dbReference>
<gene>
    <name evidence="3" type="ORF">VPR01S_23_00150</name>
</gene>
<reference evidence="3 4" key="1">
    <citation type="submission" date="2013-09" db="EMBL/GenBank/DDBJ databases">
        <title>Whole genome shotgun sequence of Vibrio proteolyticus NBRC 13287.</title>
        <authorList>
            <person name="Isaki S."/>
            <person name="Hosoyama A."/>
            <person name="Numata M."/>
            <person name="Hashimoto M."/>
            <person name="Hosoyama Y."/>
            <person name="Tsuchikane K."/>
            <person name="Noguchi M."/>
            <person name="Hirakata S."/>
            <person name="Ichikawa N."/>
            <person name="Ohji S."/>
            <person name="Yamazoe A."/>
            <person name="Fujita N."/>
        </authorList>
    </citation>
    <scope>NUCLEOTIDE SEQUENCE [LARGE SCALE GENOMIC DNA]</scope>
    <source>
        <strain evidence="3 4">NBRC 13287</strain>
    </source>
</reference>
<dbReference type="AlphaFoldDB" id="U3BHH0"/>
<organism evidence="3 4">
    <name type="scientific">Vibrio proteolyticus NBRC 13287</name>
    <dbReference type="NCBI Taxonomy" id="1219065"/>
    <lineage>
        <taxon>Bacteria</taxon>
        <taxon>Pseudomonadati</taxon>
        <taxon>Pseudomonadota</taxon>
        <taxon>Gammaproteobacteria</taxon>
        <taxon>Vibrionales</taxon>
        <taxon>Vibrionaceae</taxon>
        <taxon>Vibrio</taxon>
    </lineage>
</organism>
<dbReference type="Pfam" id="PF00563">
    <property type="entry name" value="EAL"/>
    <property type="match status" value="1"/>
</dbReference>
<dbReference type="SMART" id="SM00091">
    <property type="entry name" value="PAS"/>
    <property type="match status" value="1"/>
</dbReference>
<keyword evidence="1" id="KW-0472">Membrane</keyword>
<dbReference type="InterPro" id="IPR007892">
    <property type="entry name" value="CHASE4"/>
</dbReference>
<dbReference type="InterPro" id="IPR000160">
    <property type="entry name" value="GGDEF_dom"/>
</dbReference>
<dbReference type="Gene3D" id="3.30.70.270">
    <property type="match status" value="1"/>
</dbReference>
<dbReference type="RefSeq" id="WP_021707072.1">
    <property type="nucleotide sequence ID" value="NZ_BATJ01000023.1"/>
</dbReference>
<sequence length="897" mass="100212">MPKTTLRTKTVILFATSILGVIISCLLITRYFFLVNIHKVEEMQIERLSSQAQAVIESIVASQEEHSYDWAYWDESYLLLKQGDSQFEERNLYEGTLDTLGLDMMIYLTTDYQVVASTFRNMPQQHFQTELDSILAASGIQEHIQQMSEVLDDEKGSISGLVKTGEQIWVISLTPIRNSEGTSEVAGWLLWGQHLSYRFPADYQKILSAQNEIVANKPEQKVASIGSGSALLWLEEERESITTYSPLNDMTGERIGYLQTSESRLFTHNSEQLFLYLIAIMTLAAGLIAALTLLVFRAKIGKRFLHLEEGIANIINDRELPIGKASDEFERVANLIEILADSSSAAEEKLTETLQKFDVLYRSSNVGVVLVVDRIIVDSNHALENMLGYQKKELISHPLTKLCAEEQHCGVDDLYRAIEQGKLEQDAQMRTKSGELIPVSIEVAPLNMQGQHAIMMMVKDLSEQKHQEALIAQLTERDPISGLLNRPAIVSKFSEAMGGAIASPVLMYICVGRLRDIVEIHGIEVYDQVISLFSSKLQSMLSDCVLGRISDHEFIAFSNAPNAVDVLTSAGDHLCRQSDVTMLVAGLELEINVHMVLFDDLTELGSITDISQVARHAVQFKSVEERCIIDVDHVLIKEAKDALVLNRDIAAAIREKKLFPFYQPIVDCQSGEVMGFEALARWQHEELGFVSPSVFIPIAEQQNLIVELGEQILQQSCRFIAAINQTRLASGKSPYSLHVNLSAPHFYHTTLVGFLEDTLKSSGLGEGNLVVEITESMLVGAEEEVIERMKTIRELGVALALDDFGTGFASLGTLCSYPLDIVKLDRSYIMQLEHNEKAKVLVRNVAAMAKELGLGIVAEGVETASQHRKLKVWKIDEIQGYLFYKPMSGEEIQQRFC</sequence>
<dbReference type="InterPro" id="IPR001633">
    <property type="entry name" value="EAL_dom"/>
</dbReference>
<accession>U3BHH0</accession>
<dbReference type="Proteomes" id="UP000016570">
    <property type="component" value="Unassembled WGS sequence"/>
</dbReference>
<evidence type="ECO:0000259" key="2">
    <source>
        <dbReference type="PROSITE" id="PS50883"/>
    </source>
</evidence>
<proteinExistence type="predicted"/>
<dbReference type="CDD" id="cd00130">
    <property type="entry name" value="PAS"/>
    <property type="match status" value="1"/>
</dbReference>
<comment type="caution">
    <text evidence="3">The sequence shown here is derived from an EMBL/GenBank/DDBJ whole genome shotgun (WGS) entry which is preliminary data.</text>
</comment>
<dbReference type="SMART" id="SM00267">
    <property type="entry name" value="GGDEF"/>
    <property type="match status" value="1"/>
</dbReference>
<keyword evidence="1" id="KW-1133">Transmembrane helix</keyword>
<name>U3BHH0_VIBPR</name>
<dbReference type="SUPFAM" id="SSF55785">
    <property type="entry name" value="PYP-like sensor domain (PAS domain)"/>
    <property type="match status" value="1"/>
</dbReference>
<evidence type="ECO:0000313" key="3">
    <source>
        <dbReference type="EMBL" id="GAD69104.1"/>
    </source>
</evidence>
<dbReference type="InterPro" id="IPR035965">
    <property type="entry name" value="PAS-like_dom_sf"/>
</dbReference>
<dbReference type="eggNOG" id="COG5001">
    <property type="taxonomic scope" value="Bacteria"/>
</dbReference>
<feature type="transmembrane region" description="Helical" evidence="1">
    <location>
        <begin position="12"/>
        <end position="33"/>
    </location>
</feature>
<dbReference type="InterPro" id="IPR052155">
    <property type="entry name" value="Biofilm_reg_signaling"/>
</dbReference>
<dbReference type="Pfam" id="PF13426">
    <property type="entry name" value="PAS_9"/>
    <property type="match status" value="1"/>
</dbReference>
<dbReference type="PROSITE" id="PS51257">
    <property type="entry name" value="PROKAR_LIPOPROTEIN"/>
    <property type="match status" value="1"/>
</dbReference>
<evidence type="ECO:0000313" key="4">
    <source>
        <dbReference type="Proteomes" id="UP000016570"/>
    </source>
</evidence>
<dbReference type="PROSITE" id="PS50883">
    <property type="entry name" value="EAL"/>
    <property type="match status" value="1"/>
</dbReference>